<reference evidence="1 2" key="1">
    <citation type="submission" date="2019-03" db="EMBL/GenBank/DDBJ databases">
        <title>Porphyromonas levii Isolated from the Uterus of Dairy Cows.</title>
        <authorList>
            <person name="Francis A.M."/>
        </authorList>
    </citation>
    <scope>NUCLEOTIDE SEQUENCE [LARGE SCALE GENOMIC DNA]</scope>
    <source>
        <strain evidence="1 2">AF5678</strain>
    </source>
</reference>
<evidence type="ECO:0008006" key="3">
    <source>
        <dbReference type="Google" id="ProtNLM"/>
    </source>
</evidence>
<dbReference type="AlphaFoldDB" id="A0A4Y8WMH3"/>
<name>A0A4Y8WMH3_9PORP</name>
<dbReference type="EMBL" id="SPNC01000148">
    <property type="protein sequence ID" value="TFH94284.1"/>
    <property type="molecule type" value="Genomic_DNA"/>
</dbReference>
<dbReference type="Proteomes" id="UP000297225">
    <property type="component" value="Unassembled WGS sequence"/>
</dbReference>
<protein>
    <recommendedName>
        <fullName evidence="3">Lipoprotein</fullName>
    </recommendedName>
</protein>
<dbReference type="STRING" id="1122973.GCA_000379925_02016"/>
<organism evidence="1 2">
    <name type="scientific">Porphyromonas levii</name>
    <dbReference type="NCBI Taxonomy" id="28114"/>
    <lineage>
        <taxon>Bacteria</taxon>
        <taxon>Pseudomonadati</taxon>
        <taxon>Bacteroidota</taxon>
        <taxon>Bacteroidia</taxon>
        <taxon>Bacteroidales</taxon>
        <taxon>Porphyromonadaceae</taxon>
        <taxon>Porphyromonas</taxon>
    </lineage>
</organism>
<dbReference type="PROSITE" id="PS51257">
    <property type="entry name" value="PROKAR_LIPOPROTEIN"/>
    <property type="match status" value="1"/>
</dbReference>
<sequence length="180" mass="20381">MKTLLKKTFLSLLCVFGLQSCIWNAVTYKEPTSWSAEAHQITTKHYLGKPSFWRVVVRGLTKEEFSQCRVSFATNYSGCSVFWAGTESDLRKLHSSSYDPLNGIGWLNRFTGEDRVRVGRSCLVNADYNGQKKECSFLVFISPATVGSQDFSVVITYKKRRERQNLLVSLDVEKGLSVSD</sequence>
<accession>A0A4Y8WMH3</accession>
<gene>
    <name evidence="1" type="ORF">E4P47_08200</name>
</gene>
<keyword evidence="2" id="KW-1185">Reference proteome</keyword>
<comment type="caution">
    <text evidence="1">The sequence shown here is derived from an EMBL/GenBank/DDBJ whole genome shotgun (WGS) entry which is preliminary data.</text>
</comment>
<dbReference type="RefSeq" id="WP_134848832.1">
    <property type="nucleotide sequence ID" value="NZ_CP197400.1"/>
</dbReference>
<proteinExistence type="predicted"/>
<evidence type="ECO:0000313" key="1">
    <source>
        <dbReference type="EMBL" id="TFH94284.1"/>
    </source>
</evidence>
<evidence type="ECO:0000313" key="2">
    <source>
        <dbReference type="Proteomes" id="UP000297225"/>
    </source>
</evidence>